<evidence type="ECO:0000259" key="2">
    <source>
        <dbReference type="PROSITE" id="PS50927"/>
    </source>
</evidence>
<dbReference type="Gene3D" id="2.60.40.10">
    <property type="entry name" value="Immunoglobulins"/>
    <property type="match status" value="1"/>
</dbReference>
<organism evidence="3 4">
    <name type="scientific">Acrocarpospora macrocephala</name>
    <dbReference type="NCBI Taxonomy" id="150177"/>
    <lineage>
        <taxon>Bacteria</taxon>
        <taxon>Bacillati</taxon>
        <taxon>Actinomycetota</taxon>
        <taxon>Actinomycetes</taxon>
        <taxon>Streptosporangiales</taxon>
        <taxon>Streptosporangiaceae</taxon>
        <taxon>Acrocarpospora</taxon>
    </lineage>
</organism>
<sequence>MDRLTADQELNVGAELVSGNGRVRLVMQGDGNLVLYRVDDGHPLWDTGTWGGPVTRAVMQGDGNFVLYDDSGQAHWASGTDGNLGAWLCLQNDGNLVVYGTAGNPLWATNTVRYFGPAAVPGFLPSTRAPLFANGPWPPGTALPVSILGLPPVSIDVTRMGLCGGMSFLARDIHESGTPQLKGRDSSAIPAPLARHILARLIRSFNGPPVVSRWLADTQALDHDTLVWGHGLFHRTYNEIPGIISDIDNGVLCPIGLVLVHSYAPWDVFQNHVVLVWGYEQHGHLLTLRTYDCNHPNRDDIVLQIDISSPTPAKTITTNGTSGPDPGQIRGFFRIPYEHADPTPAYIDDGSVVASPLPPANLPAGAHTHVTMRATNTGSTTWTPDLGYRLGSQSPQDNTTWGLGRVELPVPEIRPGSTATFQFDVTATATAGVHEFSWQMVREGVHWFGHASPPVRIAVGSTDGACEQLHQRHQHLNAQLAEVTAEIAGIDWSDPFIARHEAANLSRLTQALRRQISAVEAQQVAQGCAPG</sequence>
<feature type="domain" description="Bulb-type lectin" evidence="2">
    <location>
        <begin position="1"/>
        <end position="111"/>
    </location>
</feature>
<dbReference type="Gene3D" id="2.90.10.10">
    <property type="entry name" value="Bulb-type lectin domain"/>
    <property type="match status" value="2"/>
</dbReference>
<keyword evidence="4" id="KW-1185">Reference proteome</keyword>
<dbReference type="CDD" id="cd00028">
    <property type="entry name" value="B_lectin"/>
    <property type="match status" value="1"/>
</dbReference>
<accession>A0A5M3WGX3</accession>
<proteinExistence type="predicted"/>
<name>A0A5M3WGX3_9ACTN</name>
<gene>
    <name evidence="3" type="ORF">Amac_019910</name>
</gene>
<dbReference type="AlphaFoldDB" id="A0A5M3WGX3"/>
<evidence type="ECO:0000313" key="4">
    <source>
        <dbReference type="Proteomes" id="UP000331127"/>
    </source>
</evidence>
<keyword evidence="1" id="KW-0175">Coiled coil</keyword>
<dbReference type="SMART" id="SM00108">
    <property type="entry name" value="B_lectin"/>
    <property type="match status" value="1"/>
</dbReference>
<dbReference type="EMBL" id="BLAE01000010">
    <property type="protein sequence ID" value="GES08395.1"/>
    <property type="molecule type" value="Genomic_DNA"/>
</dbReference>
<dbReference type="RefSeq" id="WP_170322407.1">
    <property type="nucleotide sequence ID" value="NZ_BAAAHL010000038.1"/>
</dbReference>
<evidence type="ECO:0000313" key="3">
    <source>
        <dbReference type="EMBL" id="GES08395.1"/>
    </source>
</evidence>
<dbReference type="SUPFAM" id="SSF51110">
    <property type="entry name" value="alpha-D-mannose-specific plant lectins"/>
    <property type="match status" value="1"/>
</dbReference>
<evidence type="ECO:0000256" key="1">
    <source>
        <dbReference type="SAM" id="Coils"/>
    </source>
</evidence>
<reference evidence="3 4" key="1">
    <citation type="submission" date="2019-10" db="EMBL/GenBank/DDBJ databases">
        <title>Whole genome shotgun sequence of Acrocarpospora macrocephala NBRC 16266.</title>
        <authorList>
            <person name="Ichikawa N."/>
            <person name="Kimura A."/>
            <person name="Kitahashi Y."/>
            <person name="Komaki H."/>
            <person name="Oguchi A."/>
        </authorList>
    </citation>
    <scope>NUCLEOTIDE SEQUENCE [LARGE SCALE GENOMIC DNA]</scope>
    <source>
        <strain evidence="3 4">NBRC 16266</strain>
    </source>
</reference>
<dbReference type="GO" id="GO:0005975">
    <property type="term" value="P:carbohydrate metabolic process"/>
    <property type="evidence" value="ECO:0007669"/>
    <property type="project" value="UniProtKB-ARBA"/>
</dbReference>
<protein>
    <recommendedName>
        <fullName evidence="2">Bulb-type lectin domain-containing protein</fullName>
    </recommendedName>
</protein>
<dbReference type="InterPro" id="IPR036426">
    <property type="entry name" value="Bulb-type_lectin_dom_sf"/>
</dbReference>
<dbReference type="PROSITE" id="PS50927">
    <property type="entry name" value="BULB_LECTIN"/>
    <property type="match status" value="1"/>
</dbReference>
<dbReference type="InterPro" id="IPR013783">
    <property type="entry name" value="Ig-like_fold"/>
</dbReference>
<comment type="caution">
    <text evidence="3">The sequence shown here is derived from an EMBL/GenBank/DDBJ whole genome shotgun (WGS) entry which is preliminary data.</text>
</comment>
<feature type="coiled-coil region" evidence="1">
    <location>
        <begin position="466"/>
        <end position="522"/>
    </location>
</feature>
<dbReference type="InterPro" id="IPR001480">
    <property type="entry name" value="Bulb-type_lectin_dom"/>
</dbReference>
<dbReference type="Proteomes" id="UP000331127">
    <property type="component" value="Unassembled WGS sequence"/>
</dbReference>